<sequence length="215" mass="23770">MAMDVRIADNISLGSYCKIDRISELAVFKIIVQQVGVVTTVVTLFGGSKDLAGSMDVLSCNHHTRNLSDVNIGMWCTSLIVAFIFFCLIVRRIDDISAETTHNNRLPAIVQVFLWCPSVAPTLYCCLRDGALYFVLIFSVLSFNLVLTATQTSYALIGTPWLIAIYAIASTRIFLNLRELCNSPQRFAGATWSEFQEASAVEFRILESAGTLVEP</sequence>
<proteinExistence type="predicted"/>
<feature type="transmembrane region" description="Helical" evidence="1">
    <location>
        <begin position="72"/>
        <end position="93"/>
    </location>
</feature>
<feature type="transmembrane region" description="Helical" evidence="1">
    <location>
        <begin position="154"/>
        <end position="175"/>
    </location>
</feature>
<organism evidence="2 3">
    <name type="scientific">Marasmiellus scandens</name>
    <dbReference type="NCBI Taxonomy" id="2682957"/>
    <lineage>
        <taxon>Eukaryota</taxon>
        <taxon>Fungi</taxon>
        <taxon>Dikarya</taxon>
        <taxon>Basidiomycota</taxon>
        <taxon>Agaricomycotina</taxon>
        <taxon>Agaricomycetes</taxon>
        <taxon>Agaricomycetidae</taxon>
        <taxon>Agaricales</taxon>
        <taxon>Marasmiineae</taxon>
        <taxon>Omphalotaceae</taxon>
        <taxon>Marasmiellus</taxon>
    </lineage>
</organism>
<reference evidence="2 3" key="1">
    <citation type="submission" date="2024-01" db="EMBL/GenBank/DDBJ databases">
        <title>A draft genome for the cacao thread blight pathogen Marasmiellus scandens.</title>
        <authorList>
            <person name="Baruah I.K."/>
            <person name="Leung J."/>
            <person name="Bukari Y."/>
            <person name="Amoako-Attah I."/>
            <person name="Meinhardt L.W."/>
            <person name="Bailey B.A."/>
            <person name="Cohen S.P."/>
        </authorList>
    </citation>
    <scope>NUCLEOTIDE SEQUENCE [LARGE SCALE GENOMIC DNA]</scope>
    <source>
        <strain evidence="2 3">GH-19</strain>
    </source>
</reference>
<evidence type="ECO:0000313" key="2">
    <source>
        <dbReference type="EMBL" id="KAK7462911.1"/>
    </source>
</evidence>
<evidence type="ECO:0000313" key="3">
    <source>
        <dbReference type="Proteomes" id="UP001498398"/>
    </source>
</evidence>
<name>A0ABR1JK11_9AGAR</name>
<protein>
    <submittedName>
        <fullName evidence="2">Uncharacterized protein</fullName>
    </submittedName>
</protein>
<dbReference type="EMBL" id="JBANRG010000010">
    <property type="protein sequence ID" value="KAK7462911.1"/>
    <property type="molecule type" value="Genomic_DNA"/>
</dbReference>
<keyword evidence="1" id="KW-1133">Transmembrane helix</keyword>
<feature type="transmembrane region" description="Helical" evidence="1">
    <location>
        <begin position="130"/>
        <end position="147"/>
    </location>
</feature>
<keyword evidence="1" id="KW-0812">Transmembrane</keyword>
<evidence type="ECO:0000256" key="1">
    <source>
        <dbReference type="SAM" id="Phobius"/>
    </source>
</evidence>
<dbReference type="Proteomes" id="UP001498398">
    <property type="component" value="Unassembled WGS sequence"/>
</dbReference>
<comment type="caution">
    <text evidence="2">The sequence shown here is derived from an EMBL/GenBank/DDBJ whole genome shotgun (WGS) entry which is preliminary data.</text>
</comment>
<gene>
    <name evidence="2" type="ORF">VKT23_007491</name>
</gene>
<accession>A0ABR1JK11</accession>
<keyword evidence="1" id="KW-0472">Membrane</keyword>
<keyword evidence="3" id="KW-1185">Reference proteome</keyword>